<keyword evidence="3" id="KW-1185">Reference proteome</keyword>
<dbReference type="EMBL" id="LRGB01002348">
    <property type="protein sequence ID" value="KZS08115.1"/>
    <property type="molecule type" value="Genomic_DNA"/>
</dbReference>
<feature type="region of interest" description="Disordered" evidence="1">
    <location>
        <begin position="1"/>
        <end position="75"/>
    </location>
</feature>
<feature type="non-terminal residue" evidence="2">
    <location>
        <position position="75"/>
    </location>
</feature>
<reference evidence="2 3" key="1">
    <citation type="submission" date="2016-03" db="EMBL/GenBank/DDBJ databases">
        <title>EvidentialGene: Evidence-directed Construction of Genes on Genomes.</title>
        <authorList>
            <person name="Gilbert D.G."/>
            <person name="Choi J.-H."/>
            <person name="Mockaitis K."/>
            <person name="Colbourne J."/>
            <person name="Pfrender M."/>
        </authorList>
    </citation>
    <scope>NUCLEOTIDE SEQUENCE [LARGE SCALE GENOMIC DNA]</scope>
    <source>
        <strain evidence="2 3">Xinb3</strain>
        <tissue evidence="2">Complete organism</tissue>
    </source>
</reference>
<protein>
    <submittedName>
        <fullName evidence="2">Uncharacterized protein</fullName>
    </submittedName>
</protein>
<evidence type="ECO:0000256" key="1">
    <source>
        <dbReference type="SAM" id="MobiDB-lite"/>
    </source>
</evidence>
<organism evidence="2 3">
    <name type="scientific">Daphnia magna</name>
    <dbReference type="NCBI Taxonomy" id="35525"/>
    <lineage>
        <taxon>Eukaryota</taxon>
        <taxon>Metazoa</taxon>
        <taxon>Ecdysozoa</taxon>
        <taxon>Arthropoda</taxon>
        <taxon>Crustacea</taxon>
        <taxon>Branchiopoda</taxon>
        <taxon>Diplostraca</taxon>
        <taxon>Cladocera</taxon>
        <taxon>Anomopoda</taxon>
        <taxon>Daphniidae</taxon>
        <taxon>Daphnia</taxon>
    </lineage>
</organism>
<accession>A0A164QWB8</accession>
<sequence length="75" mass="8062">MTTTSILEMKTASQVSSQQRQQRQPAQSPVNHRPESQSNSSSQGNSRSNGPGSAGLFRNRAPLIQVNNQPATAIN</sequence>
<evidence type="ECO:0000313" key="3">
    <source>
        <dbReference type="Proteomes" id="UP000076858"/>
    </source>
</evidence>
<name>A0A164QWB8_9CRUS</name>
<comment type="caution">
    <text evidence="2">The sequence shown here is derived from an EMBL/GenBank/DDBJ whole genome shotgun (WGS) entry which is preliminary data.</text>
</comment>
<feature type="compositionally biased region" description="Polar residues" evidence="1">
    <location>
        <begin position="65"/>
        <end position="75"/>
    </location>
</feature>
<proteinExistence type="predicted"/>
<feature type="compositionally biased region" description="Low complexity" evidence="1">
    <location>
        <begin position="12"/>
        <end position="51"/>
    </location>
</feature>
<dbReference type="Proteomes" id="UP000076858">
    <property type="component" value="Unassembled WGS sequence"/>
</dbReference>
<dbReference type="AlphaFoldDB" id="A0A164QWB8"/>
<gene>
    <name evidence="2" type="ORF">APZ42_028020</name>
</gene>
<evidence type="ECO:0000313" key="2">
    <source>
        <dbReference type="EMBL" id="KZS08115.1"/>
    </source>
</evidence>